<dbReference type="InterPro" id="IPR033705">
    <property type="entry name" value="Anticodon_Ia_Val"/>
</dbReference>
<comment type="catalytic activity">
    <reaction evidence="10 12">
        <text>tRNA(Val) + L-valine + ATP = L-valyl-tRNA(Val) + AMP + diphosphate</text>
        <dbReference type="Rhea" id="RHEA:10704"/>
        <dbReference type="Rhea" id="RHEA-COMP:9672"/>
        <dbReference type="Rhea" id="RHEA-COMP:9708"/>
        <dbReference type="ChEBI" id="CHEBI:30616"/>
        <dbReference type="ChEBI" id="CHEBI:33019"/>
        <dbReference type="ChEBI" id="CHEBI:57762"/>
        <dbReference type="ChEBI" id="CHEBI:78442"/>
        <dbReference type="ChEBI" id="CHEBI:78537"/>
        <dbReference type="ChEBI" id="CHEBI:456215"/>
        <dbReference type="EC" id="6.1.1.9"/>
    </reaction>
</comment>
<keyword evidence="9 12" id="KW-0030">Aminoacyl-tRNA synthetase</keyword>
<evidence type="ECO:0000256" key="1">
    <source>
        <dbReference type="ARBA" id="ARBA00004496"/>
    </source>
</evidence>
<keyword evidence="4 12" id="KW-0436">Ligase</keyword>
<comment type="subunit">
    <text evidence="2 12">Monomer.</text>
</comment>
<dbReference type="Gene3D" id="1.10.730.10">
    <property type="entry name" value="Isoleucyl-tRNA Synthetase, Domain 1"/>
    <property type="match status" value="1"/>
</dbReference>
<dbReference type="EMBL" id="MJIE01000001">
    <property type="protein sequence ID" value="OLR54643.1"/>
    <property type="molecule type" value="Genomic_DNA"/>
</dbReference>
<dbReference type="GO" id="GO:0005829">
    <property type="term" value="C:cytosol"/>
    <property type="evidence" value="ECO:0007669"/>
    <property type="project" value="TreeGrafter"/>
</dbReference>
<comment type="domain">
    <text evidence="12">ValRS has two distinct active sites: one for aminoacylation and one for editing. The misactivated threonine is translocated from the active site to the editing site.</text>
</comment>
<feature type="binding site" evidence="12">
    <location>
        <position position="530"/>
    </location>
    <ligand>
        <name>ATP</name>
        <dbReference type="ChEBI" id="CHEBI:30616"/>
    </ligand>
</feature>
<dbReference type="GO" id="GO:0002161">
    <property type="term" value="F:aminoacyl-tRNA deacylase activity"/>
    <property type="evidence" value="ECO:0007669"/>
    <property type="project" value="InterPro"/>
</dbReference>
<dbReference type="CDD" id="cd00817">
    <property type="entry name" value="ValRS_core"/>
    <property type="match status" value="1"/>
</dbReference>
<dbReference type="InterPro" id="IPR010978">
    <property type="entry name" value="tRNA-bd_arm"/>
</dbReference>
<dbReference type="SUPFAM" id="SSF52374">
    <property type="entry name" value="Nucleotidylyl transferase"/>
    <property type="match status" value="1"/>
</dbReference>
<dbReference type="FunFam" id="3.40.50.620:FF:000098">
    <property type="entry name" value="Valine--tRNA ligase"/>
    <property type="match status" value="1"/>
</dbReference>
<dbReference type="GO" id="GO:0004832">
    <property type="term" value="F:valine-tRNA ligase activity"/>
    <property type="evidence" value="ECO:0007669"/>
    <property type="project" value="UniProtKB-UniRule"/>
</dbReference>
<dbReference type="PANTHER" id="PTHR11946">
    <property type="entry name" value="VALYL-TRNA SYNTHETASES"/>
    <property type="match status" value="1"/>
</dbReference>
<keyword evidence="5 12" id="KW-0547">Nucleotide-binding</keyword>
<dbReference type="InterPro" id="IPR002303">
    <property type="entry name" value="Valyl-tRNA_ligase"/>
</dbReference>
<dbReference type="Gene3D" id="3.40.50.620">
    <property type="entry name" value="HUPs"/>
    <property type="match status" value="3"/>
</dbReference>
<comment type="domain">
    <text evidence="12">The C-terminal coiled-coil domain is crucial for aminoacylation activity.</text>
</comment>
<evidence type="ECO:0000256" key="10">
    <source>
        <dbReference type="ARBA" id="ARBA00047552"/>
    </source>
</evidence>
<comment type="caution">
    <text evidence="16">The sequence shown here is derived from an EMBL/GenBank/DDBJ whole genome shotgun (WGS) entry which is preliminary data.</text>
</comment>
<dbReference type="InterPro" id="IPR009080">
    <property type="entry name" value="tRNAsynth_Ia_anticodon-bd"/>
</dbReference>
<feature type="domain" description="Valyl-tRNA synthetase tRNA-binding arm" evidence="15">
    <location>
        <begin position="842"/>
        <end position="905"/>
    </location>
</feature>
<evidence type="ECO:0000256" key="2">
    <source>
        <dbReference type="ARBA" id="ARBA00011245"/>
    </source>
</evidence>
<comment type="function">
    <text evidence="12">Catalyzes the attachment of valine to tRNA(Val). As ValRS can inadvertently accommodate and process structurally similar amino acids such as threonine, to avoid such errors, it has a 'posttransfer' editing activity that hydrolyzes mischarged Thr-tRNA(Val) in a tRNA-dependent manner.</text>
</comment>
<evidence type="ECO:0000256" key="9">
    <source>
        <dbReference type="ARBA" id="ARBA00023146"/>
    </source>
</evidence>
<dbReference type="GO" id="GO:0006438">
    <property type="term" value="P:valyl-tRNA aminoacylation"/>
    <property type="evidence" value="ECO:0007669"/>
    <property type="project" value="UniProtKB-UniRule"/>
</dbReference>
<dbReference type="Pfam" id="PF10458">
    <property type="entry name" value="Val_tRNA-synt_C"/>
    <property type="match status" value="1"/>
</dbReference>
<dbReference type="SUPFAM" id="SSF47323">
    <property type="entry name" value="Anticodon-binding domain of a subclass of class I aminoacyl-tRNA synthetases"/>
    <property type="match status" value="1"/>
</dbReference>
<dbReference type="NCBIfam" id="TIGR00422">
    <property type="entry name" value="valS"/>
    <property type="match status" value="1"/>
</dbReference>
<evidence type="ECO:0000259" key="14">
    <source>
        <dbReference type="Pfam" id="PF08264"/>
    </source>
</evidence>
<evidence type="ECO:0000313" key="16">
    <source>
        <dbReference type="EMBL" id="OLR54643.1"/>
    </source>
</evidence>
<dbReference type="OrthoDB" id="9810365at2"/>
<dbReference type="Gene3D" id="3.90.740.10">
    <property type="entry name" value="Valyl/Leucyl/Isoleucyl-tRNA synthetase, editing domain"/>
    <property type="match status" value="1"/>
</dbReference>
<sequence>MEKNLAKTYDPKDFEDRIYKMWEENGSFRAEVDPDRKPFTIVMPPPNITGQLHMGHALDQTLQDVLIRWKRMQGYSALWLPGSDHASIATEVKVVNKIREEEGLEKEDLGREEFLRRAWAWKEEYGGRITRQCRKLGDSCDWSRERFTMDEGCSKAVRTFFVRLYKKGLIYRGNRLINWCPSCGTSLSDAEVEHEDKNGLYWYFRYPAAEKGGRDMVVATSRPETMFGDVAIAVSPEDERYADMIGQKVILPLVGREIPIIADPYPDPEKGTGAVKITPAHDPNDFEVGQRHDLEIISCINPDATMNENAGKYAGMDRYECRKQWVADLEEAGYLVKTDNMVIPVGECYRCHTVIEPMLSDQWFVKMEELAKPAIEAAESGKLKHVPERFQKTYLRWLREIRDWCISRQLWWGHRIPAWYCDDCGEIIVSETDPDVCPKCGGRHLRQDEDVLDTWFSSALWPFSTLGWPEKTPELDYFYPTNVLVTGYDIIFFWIVRMVFSGCEAMGEPPFEYVYVHGLVRDAQGRKMSKSLGNGIDPLEEIDKYGADALRFMLITGITPGNDMRYQDERIIAARNFANKLWNAARFLIMNIQDEDGEMLPMAKCCSECCGMACADTDNFSCIALRDEDKWMISRINDAVRYVTDTMEKFDLALAGQRVYDLIWNEYCDWYIEIIKKRFWSDDEEDKKTARFVAIYAMKNMLKLLHPFMPFITEEIWSYLPHSEEESRGGNGYLISAAWPTAGEGKHFAAEEAILNTAMEAITAIRNIRGEAGAPPSRKLTAVIVAQGEDLSRIREGERYIRELANLTEIAFAETKDGVPEDAMSAVIAGAQIFIPLEELVDLDAELERLTKEKQRLTKEVERAEKKLSNPGFVAKAPEKVVEEEKTKKARYEEMLEKVSQQLANVEKKAGK</sequence>
<organism evidence="16 17">
    <name type="scientific">Hornefia porci</name>
    <dbReference type="NCBI Taxonomy" id="2652292"/>
    <lineage>
        <taxon>Bacteria</taxon>
        <taxon>Bacillati</taxon>
        <taxon>Bacillota</taxon>
        <taxon>Clostridia</taxon>
        <taxon>Peptostreptococcales</taxon>
        <taxon>Anaerovoracaceae</taxon>
        <taxon>Hornefia</taxon>
    </lineage>
</organism>
<dbReference type="SUPFAM" id="SSF46589">
    <property type="entry name" value="tRNA-binding arm"/>
    <property type="match status" value="1"/>
</dbReference>
<dbReference type="EC" id="6.1.1.9" evidence="12"/>
<dbReference type="RefSeq" id="WP_075711663.1">
    <property type="nucleotide sequence ID" value="NZ_MJIE01000001.1"/>
</dbReference>
<dbReference type="InterPro" id="IPR019499">
    <property type="entry name" value="Val-tRNA_synth_tRNA-bd"/>
</dbReference>
<dbReference type="PROSITE" id="PS00178">
    <property type="entry name" value="AA_TRNA_LIGASE_I"/>
    <property type="match status" value="1"/>
</dbReference>
<dbReference type="PANTHER" id="PTHR11946:SF93">
    <property type="entry name" value="VALINE--TRNA LIGASE, CHLOROPLASTIC_MITOCHONDRIAL 2"/>
    <property type="match status" value="1"/>
</dbReference>
<dbReference type="NCBIfam" id="NF004349">
    <property type="entry name" value="PRK05729.1"/>
    <property type="match status" value="1"/>
</dbReference>
<dbReference type="FunFam" id="3.40.50.620:FF:000032">
    <property type="entry name" value="Valine--tRNA ligase"/>
    <property type="match status" value="1"/>
</dbReference>
<comment type="subcellular location">
    <subcellularLocation>
        <location evidence="1 12">Cytoplasm</location>
    </subcellularLocation>
</comment>
<proteinExistence type="inferred from homology"/>
<name>A0A1Q9JEN5_9FIRM</name>
<dbReference type="FunFam" id="1.10.730.10:FF:000014">
    <property type="entry name" value="Valine--tRNA ligase"/>
    <property type="match status" value="1"/>
</dbReference>
<dbReference type="STRING" id="1261640.BHK98_00170"/>
<evidence type="ECO:0000259" key="13">
    <source>
        <dbReference type="Pfam" id="PF00133"/>
    </source>
</evidence>
<dbReference type="CDD" id="cd07962">
    <property type="entry name" value="Anticodon_Ia_Val"/>
    <property type="match status" value="1"/>
</dbReference>
<evidence type="ECO:0000256" key="8">
    <source>
        <dbReference type="ARBA" id="ARBA00023054"/>
    </source>
</evidence>
<feature type="domain" description="Methionyl/Valyl/Leucyl/Isoleucyl-tRNA synthetase anticodon-binding" evidence="14">
    <location>
        <begin position="629"/>
        <end position="783"/>
    </location>
</feature>
<dbReference type="FunFam" id="1.10.287.380:FF:000001">
    <property type="entry name" value="Valine--tRNA ligase"/>
    <property type="match status" value="1"/>
</dbReference>
<dbReference type="Pfam" id="PF00133">
    <property type="entry name" value="tRNA-synt_1"/>
    <property type="match status" value="1"/>
</dbReference>
<dbReference type="HAMAP" id="MF_02004">
    <property type="entry name" value="Val_tRNA_synth_type1"/>
    <property type="match status" value="1"/>
</dbReference>
<feature type="coiled-coil region" evidence="12">
    <location>
        <begin position="840"/>
        <end position="909"/>
    </location>
</feature>
<evidence type="ECO:0000256" key="7">
    <source>
        <dbReference type="ARBA" id="ARBA00022917"/>
    </source>
</evidence>
<evidence type="ECO:0000256" key="6">
    <source>
        <dbReference type="ARBA" id="ARBA00022840"/>
    </source>
</evidence>
<dbReference type="Pfam" id="PF08264">
    <property type="entry name" value="Anticodon_1"/>
    <property type="match status" value="1"/>
</dbReference>
<feature type="short sequence motif" description="'KMSKS' region" evidence="12">
    <location>
        <begin position="527"/>
        <end position="531"/>
    </location>
</feature>
<evidence type="ECO:0000256" key="4">
    <source>
        <dbReference type="ARBA" id="ARBA00022598"/>
    </source>
</evidence>
<feature type="domain" description="Aminoacyl-tRNA synthetase class Ia" evidence="13">
    <location>
        <begin position="18"/>
        <end position="565"/>
    </location>
</feature>
<dbReference type="SUPFAM" id="SSF50677">
    <property type="entry name" value="ValRS/IleRS/LeuRS editing domain"/>
    <property type="match status" value="1"/>
</dbReference>
<evidence type="ECO:0000256" key="3">
    <source>
        <dbReference type="ARBA" id="ARBA00022490"/>
    </source>
</evidence>
<evidence type="ECO:0000256" key="12">
    <source>
        <dbReference type="HAMAP-Rule" id="MF_02004"/>
    </source>
</evidence>
<dbReference type="Gene3D" id="1.10.287.380">
    <property type="entry name" value="Valyl-tRNA synthetase, C-terminal domain"/>
    <property type="match status" value="1"/>
</dbReference>
<comment type="similarity">
    <text evidence="11 12">Belongs to the class-I aminoacyl-tRNA synthetase family. ValS type 1 subfamily.</text>
</comment>
<dbReference type="InterPro" id="IPR009008">
    <property type="entry name" value="Val/Leu/Ile-tRNA-synth_edit"/>
</dbReference>
<feature type="short sequence motif" description="'HIGH' region" evidence="12">
    <location>
        <begin position="46"/>
        <end position="56"/>
    </location>
</feature>
<evidence type="ECO:0000256" key="11">
    <source>
        <dbReference type="ARBA" id="ARBA00060830"/>
    </source>
</evidence>
<dbReference type="InterPro" id="IPR013155">
    <property type="entry name" value="M/V/L/I-tRNA-synth_anticd-bd"/>
</dbReference>
<dbReference type="PRINTS" id="PR00986">
    <property type="entry name" value="TRNASYNTHVAL"/>
</dbReference>
<dbReference type="AlphaFoldDB" id="A0A1Q9JEN5"/>
<evidence type="ECO:0000259" key="15">
    <source>
        <dbReference type="Pfam" id="PF10458"/>
    </source>
</evidence>
<dbReference type="GO" id="GO:0005524">
    <property type="term" value="F:ATP binding"/>
    <property type="evidence" value="ECO:0007669"/>
    <property type="project" value="UniProtKB-UniRule"/>
</dbReference>
<keyword evidence="6 12" id="KW-0067">ATP-binding</keyword>
<protein>
    <recommendedName>
        <fullName evidence="12">Valine--tRNA ligase</fullName>
        <ecNumber evidence="12">6.1.1.9</ecNumber>
    </recommendedName>
    <alternativeName>
        <fullName evidence="12">Valyl-tRNA synthetase</fullName>
        <shortName evidence="12">ValRS</shortName>
    </alternativeName>
</protein>
<gene>
    <name evidence="12" type="primary">valS</name>
    <name evidence="16" type="ORF">BHK98_00170</name>
</gene>
<keyword evidence="3 12" id="KW-0963">Cytoplasm</keyword>
<reference evidence="16 17" key="1">
    <citation type="journal article" date="2016" name="Appl. Environ. Microbiol.">
        <title>Function and Phylogeny of Bacterial Butyryl Coenzyme A:Acetate Transferases and Their Diversity in the Proximal Colon of Swine.</title>
        <authorList>
            <person name="Trachsel J."/>
            <person name="Bayles D.O."/>
            <person name="Looft T."/>
            <person name="Levine U.Y."/>
            <person name="Allen H.K."/>
        </authorList>
    </citation>
    <scope>NUCLEOTIDE SEQUENCE [LARGE SCALE GENOMIC DNA]</scope>
    <source>
        <strain evidence="16 17">68-3-10</strain>
    </source>
</reference>
<accession>A0A1Q9JEN5</accession>
<dbReference type="Proteomes" id="UP000187404">
    <property type="component" value="Unassembled WGS sequence"/>
</dbReference>
<evidence type="ECO:0000256" key="5">
    <source>
        <dbReference type="ARBA" id="ARBA00022741"/>
    </source>
</evidence>
<evidence type="ECO:0000313" key="17">
    <source>
        <dbReference type="Proteomes" id="UP000187404"/>
    </source>
</evidence>
<keyword evidence="17" id="KW-1185">Reference proteome</keyword>
<dbReference type="InterPro" id="IPR001412">
    <property type="entry name" value="aa-tRNA-synth_I_CS"/>
</dbReference>
<keyword evidence="8 12" id="KW-0175">Coiled coil</keyword>
<dbReference type="InterPro" id="IPR037118">
    <property type="entry name" value="Val-tRNA_synth_C_sf"/>
</dbReference>
<dbReference type="InterPro" id="IPR002300">
    <property type="entry name" value="aa-tRNA-synth_Ia"/>
</dbReference>
<keyword evidence="7 12" id="KW-0648">Protein biosynthesis</keyword>
<dbReference type="InterPro" id="IPR014729">
    <property type="entry name" value="Rossmann-like_a/b/a_fold"/>
</dbReference>